<dbReference type="SUPFAM" id="SSF51366">
    <property type="entry name" value="Ribulose-phoshate binding barrel"/>
    <property type="match status" value="1"/>
</dbReference>
<evidence type="ECO:0000313" key="2">
    <source>
        <dbReference type="Proteomes" id="UP000472355"/>
    </source>
</evidence>
<dbReference type="Proteomes" id="UP000472355">
    <property type="component" value="Unassembled WGS sequence"/>
</dbReference>
<dbReference type="EMBL" id="SGKU01000039">
    <property type="protein sequence ID" value="NFA43473.1"/>
    <property type="molecule type" value="Genomic_DNA"/>
</dbReference>
<sequence length="477" mass="55515">MRLEVGTNFDNELFNQIKGLPVSVIYGKLTEDIVGGGRPSLALPRVDIEKIKRHIELAHENGIEFNYLLNAACLDNLELTAEMNSEIIKLLDLLNELKVDWVTVTIPYLIELVKKRLPNVKVSVSAFANVDSIQKAKHYERLGVDEITIPESYNRNFKFLKELRKNVNIDIRLIATNDCLLSCPFQHFHPIYQSHASQSGHVSGGFAFDYCLLRCTYERLKDPSQFIKSGWIRPEDLEVYEEMGYDNFKLTERLKKTDQIVKMVKAYSERKWNGNLAEILNVRMSEEDYGLPNFEYIDKPEFADFGKMSRTFRFLFKNKVYIDNNKLSGFINFFKDNDINCLQRNCDDCQYCKKTADKAIKIDNEQYDVDIKEFKQLFNEINTGAFFKKEEKVMKWQNDVKEIFDKMMELKPEFIREVSSKTILADAEEIARKRNSNEVSVEDIIEANFNSTPKEIHPIMIGSLQNLGLNVDKYIEQ</sequence>
<accession>A0A6M0SQ81</accession>
<dbReference type="PANTHER" id="PTHR30217:SF10">
    <property type="entry name" value="23S RRNA 5-HYDROXYCYTIDINE C2501 SYNTHASE"/>
    <property type="match status" value="1"/>
</dbReference>
<dbReference type="InterPro" id="IPR001539">
    <property type="entry name" value="Peptidase_U32"/>
</dbReference>
<evidence type="ECO:0000313" key="1">
    <source>
        <dbReference type="EMBL" id="NFA43473.1"/>
    </source>
</evidence>
<name>A0A6M0SQ81_CLOBO</name>
<dbReference type="InterPro" id="IPR020203">
    <property type="entry name" value="YneK"/>
</dbReference>
<organism evidence="1 2">
    <name type="scientific">Clostridium botulinum</name>
    <dbReference type="NCBI Taxonomy" id="1491"/>
    <lineage>
        <taxon>Bacteria</taxon>
        <taxon>Bacillati</taxon>
        <taxon>Bacillota</taxon>
        <taxon>Clostridia</taxon>
        <taxon>Eubacteriales</taxon>
        <taxon>Clostridiaceae</taxon>
        <taxon>Clostridium</taxon>
    </lineage>
</organism>
<dbReference type="Pfam" id="PF01136">
    <property type="entry name" value="Peptidase_U32"/>
    <property type="match status" value="1"/>
</dbReference>
<dbReference type="InterPro" id="IPR011060">
    <property type="entry name" value="RibuloseP-bd_barrel"/>
</dbReference>
<dbReference type="InterPro" id="IPR051454">
    <property type="entry name" value="RNA/ubiquinone_mod_enzymes"/>
</dbReference>
<protein>
    <submittedName>
        <fullName evidence="1">DUF2621 family protein</fullName>
    </submittedName>
</protein>
<reference evidence="1 2" key="1">
    <citation type="submission" date="2019-02" db="EMBL/GenBank/DDBJ databases">
        <title>Genome sequencing of Clostridium botulinum clinical isolates.</title>
        <authorList>
            <person name="Brunt J."/>
            <person name="Van Vliet A.H.M."/>
            <person name="Stringer S.C."/>
            <person name="Grant K.A."/>
            <person name="Carter A.C."/>
            <person name="Peck M.W."/>
        </authorList>
    </citation>
    <scope>NUCLEOTIDE SEQUENCE [LARGE SCALE GENOMIC DNA]</scope>
    <source>
        <strain evidence="1 2">H113700579</strain>
    </source>
</reference>
<comment type="caution">
    <text evidence="1">The sequence shown here is derived from an EMBL/GenBank/DDBJ whole genome shotgun (WGS) entry which is preliminary data.</text>
</comment>
<proteinExistence type="predicted"/>
<dbReference type="Pfam" id="PF11084">
    <property type="entry name" value="DUF2621"/>
    <property type="match status" value="1"/>
</dbReference>
<dbReference type="AlphaFoldDB" id="A0A6M0SQ81"/>
<gene>
    <name evidence="1" type="ORF">EXM65_13025</name>
</gene>
<dbReference type="PANTHER" id="PTHR30217">
    <property type="entry name" value="PEPTIDASE U32 FAMILY"/>
    <property type="match status" value="1"/>
</dbReference>